<dbReference type="PANTHER" id="PTHR36509:SF2">
    <property type="entry name" value="BLL3101 PROTEIN"/>
    <property type="match status" value="1"/>
</dbReference>
<feature type="region of interest" description="Disordered" evidence="1">
    <location>
        <begin position="186"/>
        <end position="210"/>
    </location>
</feature>
<organism evidence="5 6">
    <name type="scientific">Paraburkholderia pallida</name>
    <dbReference type="NCBI Taxonomy" id="2547399"/>
    <lineage>
        <taxon>Bacteria</taxon>
        <taxon>Pseudomonadati</taxon>
        <taxon>Pseudomonadota</taxon>
        <taxon>Betaproteobacteria</taxon>
        <taxon>Burkholderiales</taxon>
        <taxon>Burkholderiaceae</taxon>
        <taxon>Paraburkholderia</taxon>
    </lineage>
</organism>
<dbReference type="Gene3D" id="2.60.120.600">
    <property type="entry name" value="Domain of unknown function DUF1214, C-terminal domain"/>
    <property type="match status" value="1"/>
</dbReference>
<dbReference type="InterPro" id="IPR037049">
    <property type="entry name" value="DUF1214_C_sf"/>
</dbReference>
<sequence length="453" mass="49652">MGATLCLMAAMLPAARAQSDTQAQTIGEAFDYAYPLYLLSTYRWTALETTSSRTSTTLDHFAHSRKIATPDDKWANGPIVEALYSTAWIDLARGPVILRTPDTHDRYTVLTLIDFYSNTFFYAGRRTTGTGAQQYWLVGPDWKGEAPAGMKVVRASTNDVYVNLRVAVDGPADQQTANAVQDGFTITPAGTPSSAAQPPGAPQRLQPVAGDPKNFVDVVNQMLALDPPPQRDEALIEKYRSIGICGAPCSWDALPDATKAAWRASYPKLENQFFAWYLAQGHAHGWINYSPPGNKLGTTEQRDYQQRAFALALGMGMLGLDRREANYWNTFADAQGQPLSGGKRYRLRLPAGGIPSNAFWSVTLYSADKSGQFLVDNPLHRYQISSRTPNVKTDADGSIEIWLQSDPPAADKLSNWLPTPAGGQPFMLFARAYEPKASVLSGAYRMPDVEALP</sequence>
<accession>A0A4P7CXV8</accession>
<keyword evidence="2" id="KW-0732">Signal</keyword>
<dbReference type="InterPro" id="IPR037050">
    <property type="entry name" value="DUF1254_sf"/>
</dbReference>
<dbReference type="Pfam" id="PF06742">
    <property type="entry name" value="DUF1214"/>
    <property type="match status" value="1"/>
</dbReference>
<feature type="signal peptide" evidence="2">
    <location>
        <begin position="1"/>
        <end position="17"/>
    </location>
</feature>
<evidence type="ECO:0000256" key="1">
    <source>
        <dbReference type="SAM" id="MobiDB-lite"/>
    </source>
</evidence>
<dbReference type="PANTHER" id="PTHR36509">
    <property type="entry name" value="BLL3101 PROTEIN"/>
    <property type="match status" value="1"/>
</dbReference>
<evidence type="ECO:0000259" key="3">
    <source>
        <dbReference type="Pfam" id="PF06742"/>
    </source>
</evidence>
<keyword evidence="6" id="KW-1185">Reference proteome</keyword>
<proteinExistence type="predicted"/>
<protein>
    <submittedName>
        <fullName evidence="5">DUF1254 domain-containing protein</fullName>
    </submittedName>
</protein>
<dbReference type="EMBL" id="CP038150">
    <property type="protein sequence ID" value="QBR01096.1"/>
    <property type="molecule type" value="Genomic_DNA"/>
</dbReference>
<evidence type="ECO:0000313" key="6">
    <source>
        <dbReference type="Proteomes" id="UP000295727"/>
    </source>
</evidence>
<dbReference type="InterPro" id="IPR010679">
    <property type="entry name" value="DUF1254"/>
</dbReference>
<feature type="compositionally biased region" description="Low complexity" evidence="1">
    <location>
        <begin position="187"/>
        <end position="198"/>
    </location>
</feature>
<feature type="domain" description="DUF1254" evidence="4">
    <location>
        <begin position="60"/>
        <end position="188"/>
    </location>
</feature>
<dbReference type="Gene3D" id="2.60.40.1610">
    <property type="entry name" value="Domain of unknown function DUF1254"/>
    <property type="match status" value="1"/>
</dbReference>
<evidence type="ECO:0000256" key="2">
    <source>
        <dbReference type="SAM" id="SignalP"/>
    </source>
</evidence>
<dbReference type="InterPro" id="IPR010621">
    <property type="entry name" value="DUF1214"/>
</dbReference>
<dbReference type="SUPFAM" id="SSF160935">
    <property type="entry name" value="VPA0735-like"/>
    <property type="match status" value="1"/>
</dbReference>
<dbReference type="KEGG" id="ppai:E1956_28075"/>
<gene>
    <name evidence="5" type="ORF">E1956_28075</name>
</gene>
<feature type="domain" description="DUF1214" evidence="3">
    <location>
        <begin position="324"/>
        <end position="436"/>
    </location>
</feature>
<dbReference type="OrthoDB" id="104565at2"/>
<evidence type="ECO:0000259" key="4">
    <source>
        <dbReference type="Pfam" id="PF06863"/>
    </source>
</evidence>
<dbReference type="Pfam" id="PF06863">
    <property type="entry name" value="DUF1254"/>
    <property type="match status" value="1"/>
</dbReference>
<dbReference type="Proteomes" id="UP000295727">
    <property type="component" value="Chromosome 3"/>
</dbReference>
<name>A0A4P7CXV8_9BURK</name>
<dbReference type="AlphaFoldDB" id="A0A4P7CXV8"/>
<dbReference type="RefSeq" id="WP_134755392.1">
    <property type="nucleotide sequence ID" value="NZ_CP038150.1"/>
</dbReference>
<evidence type="ECO:0000313" key="5">
    <source>
        <dbReference type="EMBL" id="QBR01096.1"/>
    </source>
</evidence>
<feature type="chain" id="PRO_5020982310" evidence="2">
    <location>
        <begin position="18"/>
        <end position="453"/>
    </location>
</feature>
<reference evidence="5 6" key="1">
    <citation type="submission" date="2019-03" db="EMBL/GenBank/DDBJ databases">
        <title>Paraburkholderia sp. 7MH5, isolated from subtropical forest soil.</title>
        <authorList>
            <person name="Gao Z.-H."/>
            <person name="Qiu L.-H."/>
        </authorList>
    </citation>
    <scope>NUCLEOTIDE SEQUENCE [LARGE SCALE GENOMIC DNA]</scope>
    <source>
        <strain evidence="5 6">7MH5</strain>
    </source>
</reference>